<feature type="region of interest" description="Disordered" evidence="1">
    <location>
        <begin position="922"/>
        <end position="959"/>
    </location>
</feature>
<dbReference type="SUPFAM" id="SSF47031">
    <property type="entry name" value="Second domain of FERM"/>
    <property type="match status" value="1"/>
</dbReference>
<accession>A0AAF3EWA9</accession>
<feature type="compositionally biased region" description="Basic and acidic residues" evidence="1">
    <location>
        <begin position="368"/>
        <end position="380"/>
    </location>
</feature>
<dbReference type="WBParaSite" id="MBELARI_LOCUS18459">
    <property type="protein sequence ID" value="MBELARI_LOCUS18459"/>
    <property type="gene ID" value="MBELARI_LOCUS18459"/>
</dbReference>
<reference evidence="4" key="1">
    <citation type="submission" date="2024-02" db="UniProtKB">
        <authorList>
            <consortium name="WormBaseParasite"/>
        </authorList>
    </citation>
    <scope>IDENTIFICATION</scope>
</reference>
<feature type="compositionally biased region" description="Polar residues" evidence="1">
    <location>
        <begin position="381"/>
        <end position="405"/>
    </location>
</feature>
<feature type="compositionally biased region" description="Acidic residues" evidence="1">
    <location>
        <begin position="506"/>
        <end position="536"/>
    </location>
</feature>
<dbReference type="SUPFAM" id="SSF50729">
    <property type="entry name" value="PH domain-like"/>
    <property type="match status" value="1"/>
</dbReference>
<dbReference type="InterPro" id="IPR011993">
    <property type="entry name" value="PH-like_dom_sf"/>
</dbReference>
<feature type="region of interest" description="Disordered" evidence="1">
    <location>
        <begin position="1071"/>
        <end position="1100"/>
    </location>
</feature>
<proteinExistence type="predicted"/>
<feature type="region of interest" description="Disordered" evidence="1">
    <location>
        <begin position="572"/>
        <end position="618"/>
    </location>
</feature>
<dbReference type="PANTHER" id="PTHR13429">
    <property type="entry name" value="FERM DOMAIN (PROTEIN4.1-EZRIN-RADIXIN-MOESIN) FAMILY"/>
    <property type="match status" value="1"/>
</dbReference>
<dbReference type="SMART" id="SM00295">
    <property type="entry name" value="B41"/>
    <property type="match status" value="1"/>
</dbReference>
<sequence>MKSSSLLLSTKHQSTPIPSTSRGVNIVPSVHSVRPGQHFVTVHTLRKHVLTVTIDSKTRVHDVLWACGEQLQVNDDRFFGLALRSPSEGIGGDQPRNEYFFLDPAHKIFKYSPTKQSRFAQWTSSSSSRADNRPFLVLYYRVRVYIDEVRLITCQRALEHYYTQLRENLLDQWSTKGTVAEERIWEMAALALRADKENNDFNGYFRAEQYFPLWVINERGLEYIRKHMPAAMIDLQEKNRQEAMTQFCVEASRSPFALNCHLYGLRRHKMDSRDNAVIGVTALGIEICDVIESGERIPLRLFPWGRVTKLQFDCKRISINSMNGENVVLYAQNESKARYLLDLCRAVHQCLLVVQHSTAGPRQLPNAIKEKSVDGTDRQSEMSNSTTSGVISDRQSQTDRQSTTRRNTEDLRQVIDADFDSLRHSLSTTASERSDRSRLETERKKRRVGKGRIVMPVETITTEIVKNEQETNEEKDDTLKADVNWQEEMAEWEKRDQQRNGKQNGEAEEDDDNEEDNDQEEKEEEEEEEVIGDDEERISLESSRRSISRESAQSMRGMNSCAVQTESPMFSHEISHRMSPLPSRPLDPHYSTYPSYLSSQSPPPRSFEYSNYPSSSSGIQTGKNSFDLLTDIPRSFQYEPSLNDSTTTAQSSSLIDSNREPTSLISSSSSNRNRSANPPAYFDALAQQKNLHQHDQLPHRHPSTSSSPRPRWSTGPVSPEQVRQSVAAIPNYLINTNSESRIDAIEMFSMNGTPSMSSHQIDQGIPRGNAGGRFAKRPSRHNNTAISRVQSMPPHYHINHHQNQQQSHQTPSLQGSANQTIIQPLIYRTPLEQTMIGIPGAGLSQSASSLYPLHGDGYLNGNGGGAHLAASQPQLNSHQLPNRTEIGVNRMKCARDPPSYERATSHILHNFPTQALQLQRCGVASEARGQPSFPPPSITSSQFAPPATNHSTGEIVDSNRFQDLPMLRALWAESQQTRTSLESSTSSSSTASHQSEIMHRGSPPLLTNNHNQRLENIGPSTRRPISMVDLSQADPMLLLYPNAIQSGSYVLDSGFTQAGFSTGPKQGYNMSWSSNGRVVDLPPPPPYPETSRQKPPMVVM</sequence>
<feature type="region of interest" description="Disordered" evidence="1">
    <location>
        <begin position="975"/>
        <end position="1022"/>
    </location>
</feature>
<feature type="compositionally biased region" description="Low complexity" evidence="1">
    <location>
        <begin position="590"/>
        <end position="617"/>
    </location>
</feature>
<evidence type="ECO:0000256" key="1">
    <source>
        <dbReference type="SAM" id="MobiDB-lite"/>
    </source>
</evidence>
<feature type="compositionally biased region" description="Polar residues" evidence="1">
    <location>
        <begin position="938"/>
        <end position="952"/>
    </location>
</feature>
<feature type="region of interest" description="Disordered" evidence="1">
    <location>
        <begin position="691"/>
        <end position="721"/>
    </location>
</feature>
<feature type="compositionally biased region" description="Low complexity" evidence="1">
    <location>
        <begin position="666"/>
        <end position="678"/>
    </location>
</feature>
<dbReference type="Gene3D" id="1.20.80.10">
    <property type="match status" value="1"/>
</dbReference>
<dbReference type="GO" id="GO:0035332">
    <property type="term" value="P:positive regulation of hippo signaling"/>
    <property type="evidence" value="ECO:0007669"/>
    <property type="project" value="TreeGrafter"/>
</dbReference>
<dbReference type="Proteomes" id="UP000887575">
    <property type="component" value="Unassembled WGS sequence"/>
</dbReference>
<feature type="region of interest" description="Disordered" evidence="1">
    <location>
        <begin position="637"/>
        <end position="678"/>
    </location>
</feature>
<feature type="compositionally biased region" description="Basic and acidic residues" evidence="1">
    <location>
        <begin position="537"/>
        <end position="548"/>
    </location>
</feature>
<feature type="domain" description="FERM" evidence="2">
    <location>
        <begin position="38"/>
        <end position="355"/>
    </location>
</feature>
<dbReference type="SMART" id="SM01196">
    <property type="entry name" value="FERM_C"/>
    <property type="match status" value="1"/>
</dbReference>
<feature type="compositionally biased region" description="Basic and acidic residues" evidence="1">
    <location>
        <begin position="432"/>
        <end position="443"/>
    </location>
</feature>
<dbReference type="Gene3D" id="2.30.29.30">
    <property type="entry name" value="Pleckstrin-homology domain (PH domain)/Phosphotyrosine-binding domain (PTB)"/>
    <property type="match status" value="1"/>
</dbReference>
<feature type="region of interest" description="Disordered" evidence="1">
    <location>
        <begin position="1"/>
        <end position="23"/>
    </location>
</feature>
<dbReference type="PROSITE" id="PS50057">
    <property type="entry name" value="FERM_3"/>
    <property type="match status" value="1"/>
</dbReference>
<dbReference type="InterPro" id="IPR019748">
    <property type="entry name" value="FERM_central"/>
</dbReference>
<dbReference type="InterPro" id="IPR047145">
    <property type="entry name" value="FRMD6-like"/>
</dbReference>
<evidence type="ECO:0000313" key="3">
    <source>
        <dbReference type="Proteomes" id="UP000887575"/>
    </source>
</evidence>
<dbReference type="InterPro" id="IPR019749">
    <property type="entry name" value="Band_41_domain"/>
</dbReference>
<feature type="region of interest" description="Disordered" evidence="1">
    <location>
        <begin position="363"/>
        <end position="412"/>
    </location>
</feature>
<dbReference type="InterPro" id="IPR018980">
    <property type="entry name" value="FERM_PH-like_C"/>
</dbReference>
<protein>
    <submittedName>
        <fullName evidence="4">FERM domain-containing protein</fullName>
    </submittedName>
</protein>
<feature type="compositionally biased region" description="Polar residues" evidence="1">
    <location>
        <begin position="638"/>
        <end position="665"/>
    </location>
</feature>
<dbReference type="Pfam" id="PF00373">
    <property type="entry name" value="FERM_M"/>
    <property type="match status" value="1"/>
</dbReference>
<organism evidence="3 4">
    <name type="scientific">Mesorhabditis belari</name>
    <dbReference type="NCBI Taxonomy" id="2138241"/>
    <lineage>
        <taxon>Eukaryota</taxon>
        <taxon>Metazoa</taxon>
        <taxon>Ecdysozoa</taxon>
        <taxon>Nematoda</taxon>
        <taxon>Chromadorea</taxon>
        <taxon>Rhabditida</taxon>
        <taxon>Rhabditina</taxon>
        <taxon>Rhabditomorpha</taxon>
        <taxon>Rhabditoidea</taxon>
        <taxon>Rhabditidae</taxon>
        <taxon>Mesorhabditinae</taxon>
        <taxon>Mesorhabditis</taxon>
    </lineage>
</organism>
<dbReference type="Pfam" id="PF09380">
    <property type="entry name" value="FERM_C"/>
    <property type="match status" value="1"/>
</dbReference>
<feature type="compositionally biased region" description="Low complexity" evidence="1">
    <location>
        <begin position="975"/>
        <end position="995"/>
    </location>
</feature>
<evidence type="ECO:0000313" key="4">
    <source>
        <dbReference type="WBParaSite" id="MBELARI_LOCUS18459"/>
    </source>
</evidence>
<feature type="compositionally biased region" description="Low complexity" evidence="1">
    <location>
        <begin position="703"/>
        <end position="716"/>
    </location>
</feature>
<dbReference type="InterPro" id="IPR014352">
    <property type="entry name" value="FERM/acyl-CoA-bd_prot_sf"/>
</dbReference>
<dbReference type="InterPro" id="IPR035963">
    <property type="entry name" value="FERM_2"/>
</dbReference>
<dbReference type="AlphaFoldDB" id="A0AAF3EWA9"/>
<feature type="region of interest" description="Disordered" evidence="1">
    <location>
        <begin position="425"/>
        <end position="454"/>
    </location>
</feature>
<dbReference type="CDD" id="cd14473">
    <property type="entry name" value="FERM_B-lobe"/>
    <property type="match status" value="1"/>
</dbReference>
<dbReference type="InterPro" id="IPR000299">
    <property type="entry name" value="FERM_domain"/>
</dbReference>
<keyword evidence="3" id="KW-1185">Reference proteome</keyword>
<feature type="region of interest" description="Disordered" evidence="1">
    <location>
        <begin position="492"/>
        <end position="559"/>
    </location>
</feature>
<dbReference type="GO" id="GO:0098592">
    <property type="term" value="C:cytoplasmic side of apical plasma membrane"/>
    <property type="evidence" value="ECO:0007669"/>
    <property type="project" value="TreeGrafter"/>
</dbReference>
<evidence type="ECO:0000259" key="2">
    <source>
        <dbReference type="PROSITE" id="PS50057"/>
    </source>
</evidence>
<dbReference type="PANTHER" id="PTHR13429:SF5">
    <property type="entry name" value="PROTEIN EXPANDED"/>
    <property type="match status" value="1"/>
</dbReference>
<name>A0AAF3EWA9_9BILA</name>